<dbReference type="EMBL" id="SORI01000022">
    <property type="protein sequence ID" value="TDY55847.1"/>
    <property type="molecule type" value="Genomic_DNA"/>
</dbReference>
<keyword evidence="3" id="KW-1003">Cell membrane</keyword>
<reference evidence="11 12" key="1">
    <citation type="submission" date="2019-03" db="EMBL/GenBank/DDBJ databases">
        <title>Genomic Encyclopedia of Type Strains, Phase IV (KMG-IV): sequencing the most valuable type-strain genomes for metagenomic binning, comparative biology and taxonomic classification.</title>
        <authorList>
            <person name="Goeker M."/>
        </authorList>
    </citation>
    <scope>NUCLEOTIDE SEQUENCE [LARGE SCALE GENOMIC DNA]</scope>
    <source>
        <strain evidence="11 12">DSM 25964</strain>
    </source>
</reference>
<accession>A0A4R8M5M1</accession>
<comment type="caution">
    <text evidence="11">The sequence shown here is derived from an EMBL/GenBank/DDBJ whole genome shotgun (WGS) entry which is preliminary data.</text>
</comment>
<dbReference type="Pfam" id="PF04290">
    <property type="entry name" value="DctQ"/>
    <property type="match status" value="1"/>
</dbReference>
<name>A0A4R8M5M1_9BACT</name>
<keyword evidence="2" id="KW-0813">Transport</keyword>
<feature type="transmembrane region" description="Helical" evidence="9">
    <location>
        <begin position="51"/>
        <end position="75"/>
    </location>
</feature>
<sequence length="157" mass="17950">MKKFLALMEKTFAFLSMAGIGLMLIIIFLQVVSRYFFHYTASYSEELSRYLFVWVTFLSLPVVSRQGGHMVVGLLTERFTGERLRRLKIAGCLCSIAFLAVMVWQGIRMVQLAVWQTSPAMEIPMSYMYISIPLGCGGMLLLALEELFDLVRRRETA</sequence>
<comment type="similarity">
    <text evidence="8">Belongs to the TRAP transporter small permease family.</text>
</comment>
<dbReference type="Proteomes" id="UP000295066">
    <property type="component" value="Unassembled WGS sequence"/>
</dbReference>
<gene>
    <name evidence="11" type="ORF">C8D99_12214</name>
</gene>
<proteinExistence type="inferred from homology"/>
<evidence type="ECO:0000256" key="8">
    <source>
        <dbReference type="ARBA" id="ARBA00038436"/>
    </source>
</evidence>
<evidence type="ECO:0000256" key="5">
    <source>
        <dbReference type="ARBA" id="ARBA00022692"/>
    </source>
</evidence>
<dbReference type="PANTHER" id="PTHR35011">
    <property type="entry name" value="2,3-DIKETO-L-GULONATE TRAP TRANSPORTER SMALL PERMEASE PROTEIN YIAM"/>
    <property type="match status" value="1"/>
</dbReference>
<keyword evidence="7 9" id="KW-0472">Membrane</keyword>
<dbReference type="AlphaFoldDB" id="A0A4R8M5M1"/>
<evidence type="ECO:0000256" key="3">
    <source>
        <dbReference type="ARBA" id="ARBA00022475"/>
    </source>
</evidence>
<dbReference type="GO" id="GO:0005886">
    <property type="term" value="C:plasma membrane"/>
    <property type="evidence" value="ECO:0007669"/>
    <property type="project" value="UniProtKB-SubCell"/>
</dbReference>
<dbReference type="PANTHER" id="PTHR35011:SF2">
    <property type="entry name" value="2,3-DIKETO-L-GULONATE TRAP TRANSPORTER SMALL PERMEASE PROTEIN YIAM"/>
    <property type="match status" value="1"/>
</dbReference>
<keyword evidence="12" id="KW-1185">Reference proteome</keyword>
<protein>
    <submittedName>
        <fullName evidence="11">TRAP-type C4-dicarboxylate transport system permease small subunit</fullName>
    </submittedName>
</protein>
<evidence type="ECO:0000256" key="4">
    <source>
        <dbReference type="ARBA" id="ARBA00022519"/>
    </source>
</evidence>
<keyword evidence="4" id="KW-0997">Cell inner membrane</keyword>
<dbReference type="GO" id="GO:0015740">
    <property type="term" value="P:C4-dicarboxylate transport"/>
    <property type="evidence" value="ECO:0007669"/>
    <property type="project" value="TreeGrafter"/>
</dbReference>
<evidence type="ECO:0000313" key="12">
    <source>
        <dbReference type="Proteomes" id="UP000295066"/>
    </source>
</evidence>
<evidence type="ECO:0000256" key="6">
    <source>
        <dbReference type="ARBA" id="ARBA00022989"/>
    </source>
</evidence>
<dbReference type="RefSeq" id="WP_133958897.1">
    <property type="nucleotide sequence ID" value="NZ_SORI01000022.1"/>
</dbReference>
<evidence type="ECO:0000256" key="7">
    <source>
        <dbReference type="ARBA" id="ARBA00023136"/>
    </source>
</evidence>
<organism evidence="11 12">
    <name type="scientific">Aminivibrio pyruvatiphilus</name>
    <dbReference type="NCBI Taxonomy" id="1005740"/>
    <lineage>
        <taxon>Bacteria</taxon>
        <taxon>Thermotogati</taxon>
        <taxon>Synergistota</taxon>
        <taxon>Synergistia</taxon>
        <taxon>Synergistales</taxon>
        <taxon>Aminobacteriaceae</taxon>
        <taxon>Aminivibrio</taxon>
    </lineage>
</organism>
<evidence type="ECO:0000256" key="9">
    <source>
        <dbReference type="SAM" id="Phobius"/>
    </source>
</evidence>
<dbReference type="InterPro" id="IPR055348">
    <property type="entry name" value="DctQ"/>
</dbReference>
<feature type="domain" description="Tripartite ATP-independent periplasmic transporters DctQ component" evidence="10">
    <location>
        <begin position="23"/>
        <end position="153"/>
    </location>
</feature>
<feature type="transmembrane region" description="Helical" evidence="9">
    <location>
        <begin position="12"/>
        <end position="31"/>
    </location>
</feature>
<feature type="transmembrane region" description="Helical" evidence="9">
    <location>
        <begin position="87"/>
        <end position="107"/>
    </location>
</feature>
<feature type="transmembrane region" description="Helical" evidence="9">
    <location>
        <begin position="127"/>
        <end position="144"/>
    </location>
</feature>
<dbReference type="OrthoDB" id="9814265at2"/>
<dbReference type="GO" id="GO:0022857">
    <property type="term" value="F:transmembrane transporter activity"/>
    <property type="evidence" value="ECO:0007669"/>
    <property type="project" value="TreeGrafter"/>
</dbReference>
<evidence type="ECO:0000259" key="10">
    <source>
        <dbReference type="Pfam" id="PF04290"/>
    </source>
</evidence>
<keyword evidence="6 9" id="KW-1133">Transmembrane helix</keyword>
<comment type="subcellular location">
    <subcellularLocation>
        <location evidence="1">Cell inner membrane</location>
        <topology evidence="1">Multi-pass membrane protein</topology>
    </subcellularLocation>
</comment>
<evidence type="ECO:0000256" key="2">
    <source>
        <dbReference type="ARBA" id="ARBA00022448"/>
    </source>
</evidence>
<evidence type="ECO:0000313" key="11">
    <source>
        <dbReference type="EMBL" id="TDY55847.1"/>
    </source>
</evidence>
<keyword evidence="5 9" id="KW-0812">Transmembrane</keyword>
<dbReference type="InterPro" id="IPR007387">
    <property type="entry name" value="TRAP_DctQ"/>
</dbReference>
<evidence type="ECO:0000256" key="1">
    <source>
        <dbReference type="ARBA" id="ARBA00004429"/>
    </source>
</evidence>